<gene>
    <name evidence="1" type="ORF">Amon02_000445500</name>
</gene>
<accession>A0ACB5T382</accession>
<name>A0ACB5T382_AMBMO</name>
<protein>
    <submittedName>
        <fullName evidence="1">Unnamed protein product</fullName>
    </submittedName>
</protein>
<reference evidence="1" key="1">
    <citation type="submission" date="2023-04" db="EMBL/GenBank/DDBJ databases">
        <title>Ambrosiozyma monospora NBRC 10751.</title>
        <authorList>
            <person name="Ichikawa N."/>
            <person name="Sato H."/>
            <person name="Tonouchi N."/>
        </authorList>
    </citation>
    <scope>NUCLEOTIDE SEQUENCE</scope>
    <source>
        <strain evidence="1">NBRC 10751</strain>
    </source>
</reference>
<keyword evidence="2" id="KW-1185">Reference proteome</keyword>
<proteinExistence type="predicted"/>
<sequence>MMNPKARNQIIATVVAGVAGLYICDVHLNNGRNVDRVGLYNWNPAPVELTPSSMFIESNNGGLKGNWFSEKLSNDAQSLQESAKQQFEVAKGKITGAYDEARQQAEDNYELALFRLKKAEQRAEEAKTNSHIWGKDKHQIALKKVEEANNELEKAKSDLSTYGANVLDEATNNYKNFISELSDKGVEIQSSLDDFAEDTKERAQIQYDAAVYALNSWKEKAKSQNAAAGSEIDNKIKEAHRLVDERKNNLRKYGNKAIAEAEKNYYKFINKGKADAEDAYNRAAFELQNAQKEYNSISNSFLKWGKSKNDEAKARVEAANAAFLKSEKALQDYGESAIQEAKNKKMSMRQETQPMKRPKDN</sequence>
<organism evidence="1 2">
    <name type="scientific">Ambrosiozyma monospora</name>
    <name type="common">Yeast</name>
    <name type="synonym">Endomycopsis monosporus</name>
    <dbReference type="NCBI Taxonomy" id="43982"/>
    <lineage>
        <taxon>Eukaryota</taxon>
        <taxon>Fungi</taxon>
        <taxon>Dikarya</taxon>
        <taxon>Ascomycota</taxon>
        <taxon>Saccharomycotina</taxon>
        <taxon>Pichiomycetes</taxon>
        <taxon>Pichiales</taxon>
        <taxon>Pichiaceae</taxon>
        <taxon>Ambrosiozyma</taxon>
    </lineage>
</organism>
<dbReference type="Proteomes" id="UP001165064">
    <property type="component" value="Unassembled WGS sequence"/>
</dbReference>
<dbReference type="EMBL" id="BSXS01003060">
    <property type="protein sequence ID" value="GME80428.1"/>
    <property type="molecule type" value="Genomic_DNA"/>
</dbReference>
<comment type="caution">
    <text evidence="1">The sequence shown here is derived from an EMBL/GenBank/DDBJ whole genome shotgun (WGS) entry which is preliminary data.</text>
</comment>
<evidence type="ECO:0000313" key="1">
    <source>
        <dbReference type="EMBL" id="GME80428.1"/>
    </source>
</evidence>
<evidence type="ECO:0000313" key="2">
    <source>
        <dbReference type="Proteomes" id="UP001165064"/>
    </source>
</evidence>